<accession>A0ABP8QS99</accession>
<keyword evidence="3" id="KW-1185">Reference proteome</keyword>
<dbReference type="RefSeq" id="WP_345471352.1">
    <property type="nucleotide sequence ID" value="NZ_BAABHF010000044.1"/>
</dbReference>
<dbReference type="InterPro" id="IPR047789">
    <property type="entry name" value="CU044_5270-like"/>
</dbReference>
<name>A0ABP8QS99_9ACTN</name>
<proteinExistence type="predicted"/>
<sequence>MIDKEIALVREARPADLPDDAAVKARAWARLQAEMASPGGRASGSRPLHRRIGWRLGAVGVIAAGAAAAVVVTQVGGSAPSGKPNVGPAPSLELAAQTIEHQTVPRPRANQWVYAPELRNWAMAPGNKIGTLRGKVKVEQWWRFDGRRIAESINGSKVTIQGVLRPGEKLRPGHVVSGVDGGWVSGPAIWRSSPRWMYDYVAKLPTDPDALLAKIRHDVKDRGNDTSTFGRIQQILDDDKLIPPKTNAALYRALAKISGVRIVPGVKDLAGRTGVAVVRDESTIRVEIILDPKTYQYRGWRSVALKDQYAKKTLIARAGKVLNDTADQDARVVDQPGVRG</sequence>
<organism evidence="2 3">
    <name type="scientific">Actinoallomurus oryzae</name>
    <dbReference type="NCBI Taxonomy" id="502180"/>
    <lineage>
        <taxon>Bacteria</taxon>
        <taxon>Bacillati</taxon>
        <taxon>Actinomycetota</taxon>
        <taxon>Actinomycetes</taxon>
        <taxon>Streptosporangiales</taxon>
        <taxon>Thermomonosporaceae</taxon>
        <taxon>Actinoallomurus</taxon>
    </lineage>
</organism>
<comment type="caution">
    <text evidence="2">The sequence shown here is derived from an EMBL/GenBank/DDBJ whole genome shotgun (WGS) entry which is preliminary data.</text>
</comment>
<protein>
    <recommendedName>
        <fullName evidence="4">CU044_5270 family protein</fullName>
    </recommendedName>
</protein>
<gene>
    <name evidence="2" type="ORF">GCM10023191_070790</name>
</gene>
<dbReference type="Proteomes" id="UP001500503">
    <property type="component" value="Unassembled WGS sequence"/>
</dbReference>
<dbReference type="EMBL" id="BAABHF010000044">
    <property type="protein sequence ID" value="GAA4509532.1"/>
    <property type="molecule type" value="Genomic_DNA"/>
</dbReference>
<keyword evidence="1" id="KW-1133">Transmembrane helix</keyword>
<reference evidence="3" key="1">
    <citation type="journal article" date="2019" name="Int. J. Syst. Evol. Microbiol.">
        <title>The Global Catalogue of Microorganisms (GCM) 10K type strain sequencing project: providing services to taxonomists for standard genome sequencing and annotation.</title>
        <authorList>
            <consortium name="The Broad Institute Genomics Platform"/>
            <consortium name="The Broad Institute Genome Sequencing Center for Infectious Disease"/>
            <person name="Wu L."/>
            <person name="Ma J."/>
        </authorList>
    </citation>
    <scope>NUCLEOTIDE SEQUENCE [LARGE SCALE GENOMIC DNA]</scope>
    <source>
        <strain evidence="3">JCM 17933</strain>
    </source>
</reference>
<keyword evidence="1" id="KW-0812">Transmembrane</keyword>
<evidence type="ECO:0000313" key="3">
    <source>
        <dbReference type="Proteomes" id="UP001500503"/>
    </source>
</evidence>
<evidence type="ECO:0000256" key="1">
    <source>
        <dbReference type="SAM" id="Phobius"/>
    </source>
</evidence>
<evidence type="ECO:0000313" key="2">
    <source>
        <dbReference type="EMBL" id="GAA4509532.1"/>
    </source>
</evidence>
<evidence type="ECO:0008006" key="4">
    <source>
        <dbReference type="Google" id="ProtNLM"/>
    </source>
</evidence>
<feature type="transmembrane region" description="Helical" evidence="1">
    <location>
        <begin position="56"/>
        <end position="76"/>
    </location>
</feature>
<dbReference type="NCBIfam" id="NF038083">
    <property type="entry name" value="CU044_5270_fam"/>
    <property type="match status" value="1"/>
</dbReference>
<keyword evidence="1" id="KW-0472">Membrane</keyword>